<evidence type="ECO:0000313" key="2">
    <source>
        <dbReference type="EMBL" id="CAG6748823.1"/>
    </source>
</evidence>
<name>A0A8D8ZJ98_9HEMI</name>
<feature type="compositionally biased region" description="Basic and acidic residues" evidence="1">
    <location>
        <begin position="339"/>
        <end position="358"/>
    </location>
</feature>
<feature type="region of interest" description="Disordered" evidence="1">
    <location>
        <begin position="509"/>
        <end position="719"/>
    </location>
</feature>
<feature type="compositionally biased region" description="Basic and acidic residues" evidence="1">
    <location>
        <begin position="684"/>
        <end position="695"/>
    </location>
</feature>
<feature type="compositionally biased region" description="Basic and acidic residues" evidence="1">
    <location>
        <begin position="655"/>
        <end position="669"/>
    </location>
</feature>
<feature type="compositionally biased region" description="Basic and acidic residues" evidence="1">
    <location>
        <begin position="623"/>
        <end position="646"/>
    </location>
</feature>
<feature type="region of interest" description="Disordered" evidence="1">
    <location>
        <begin position="753"/>
        <end position="784"/>
    </location>
</feature>
<feature type="region of interest" description="Disordered" evidence="1">
    <location>
        <begin position="327"/>
        <end position="358"/>
    </location>
</feature>
<feature type="compositionally biased region" description="Polar residues" evidence="1">
    <location>
        <begin position="773"/>
        <end position="784"/>
    </location>
</feature>
<feature type="compositionally biased region" description="Basic residues" evidence="1">
    <location>
        <begin position="532"/>
        <end position="542"/>
    </location>
</feature>
<accession>A0A8D8ZJ98</accession>
<protein>
    <submittedName>
        <fullName evidence="2">Uncharacterized protein</fullName>
    </submittedName>
</protein>
<feature type="compositionally biased region" description="Basic and acidic residues" evidence="1">
    <location>
        <begin position="444"/>
        <end position="465"/>
    </location>
</feature>
<feature type="compositionally biased region" description="Low complexity" evidence="1">
    <location>
        <begin position="672"/>
        <end position="683"/>
    </location>
</feature>
<feature type="compositionally biased region" description="Basic and acidic residues" evidence="1">
    <location>
        <begin position="753"/>
        <end position="770"/>
    </location>
</feature>
<dbReference type="AlphaFoldDB" id="A0A8D8ZJ98"/>
<proteinExistence type="predicted"/>
<feature type="compositionally biased region" description="Basic and acidic residues" evidence="1">
    <location>
        <begin position="543"/>
        <end position="553"/>
    </location>
</feature>
<evidence type="ECO:0000256" key="1">
    <source>
        <dbReference type="SAM" id="MobiDB-lite"/>
    </source>
</evidence>
<feature type="region of interest" description="Disordered" evidence="1">
    <location>
        <begin position="843"/>
        <end position="926"/>
    </location>
</feature>
<feature type="compositionally biased region" description="Polar residues" evidence="1">
    <location>
        <begin position="555"/>
        <end position="566"/>
    </location>
</feature>
<dbReference type="EMBL" id="HBUF01520849">
    <property type="protein sequence ID" value="CAG6748823.1"/>
    <property type="molecule type" value="Transcribed_RNA"/>
</dbReference>
<feature type="compositionally biased region" description="Acidic residues" evidence="1">
    <location>
        <begin position="885"/>
        <end position="900"/>
    </location>
</feature>
<organism evidence="2">
    <name type="scientific">Cacopsylla melanoneura</name>
    <dbReference type="NCBI Taxonomy" id="428564"/>
    <lineage>
        <taxon>Eukaryota</taxon>
        <taxon>Metazoa</taxon>
        <taxon>Ecdysozoa</taxon>
        <taxon>Arthropoda</taxon>
        <taxon>Hexapoda</taxon>
        <taxon>Insecta</taxon>
        <taxon>Pterygota</taxon>
        <taxon>Neoptera</taxon>
        <taxon>Paraneoptera</taxon>
        <taxon>Hemiptera</taxon>
        <taxon>Sternorrhyncha</taxon>
        <taxon>Psylloidea</taxon>
        <taxon>Psyllidae</taxon>
        <taxon>Psyllinae</taxon>
        <taxon>Cacopsylla</taxon>
    </lineage>
</organism>
<feature type="compositionally biased region" description="Polar residues" evidence="1">
    <location>
        <begin position="466"/>
        <end position="478"/>
    </location>
</feature>
<feature type="compositionally biased region" description="Basic and acidic residues" evidence="1">
    <location>
        <begin position="901"/>
        <end position="916"/>
    </location>
</feature>
<sequence>MLGVYEQETYVSEHPIYLTQFTDDQFGHLETYTIENLGATPLPLGENLAITTYTIENMEEIHCPNLGIFEPSHRTRLRDVEETHDPNIKDCDEARAIGENLEITTYTIMGPTNSPNMRDNNVGPILLMHMGNEHEVGEETLATHEQESIQEISLENQNMEEPTHTANIEDKDNRVNYEQETKELSHEQESINRLENEPYASEFQRKILTKKQKKELLKSNNNNITKQQQIMGKSTANIEQQGINKHIQGVKRRLNNSDENQKKTEAVVASTSDERDVIEQFGRMKIMQELNKTLGQNNVALEEGIMHELGKTLGRKSAIEEEINKILDNAQRESNSGGRNDRNSKSKEYEHKGESEREKITFQTLLMENAQQKERSEREKMSFQTLVREKGHEKSPSGRHIHHNKPSNMVKYDVFEKEFKITDNDKRVIEEYLMKRNQRRALRKEMRDIEKDKMNSKEKTDKVEDNQNVSNEIKTGTLNEKQTKNIHVNRDTLVESYATCSHTQFNCPAHGHRQQTGPAEDVEQQVVPVNKPQKRNRRRQRNRRQEAKAREQDTPSEQTNETRQSNGPPPGHRLDETGKISSTESGKKGRKVPRVDISPTNIQQNKADRIQQLVGESPKQGRKSRETQKSDRRGRNVLESPIEGRKFQPTQKTNEQTDVRDSAKNERKAPASVQVSSSTSSKVFDSDEGHKEGSSKAKKTLNNEQSDKEGNGATGKSNLKRVEYTRDSLIITFNEKDGTLKIVPRVENGVLVRKPEEEGAQDGEHSKREPPNQVMSPCTDDNSNIDQYTKSRAETPQKEMRCMGFKKKIAAREFQKNAAIVCDGNKNDKKILDDECKQESKVDHIDDDNGDHVHFKQQTDGENVDLNLNVDNTGYIEVEGNEVSGSEDEVNEETDDNSDNDADKDKEEDNDERQGDGDCFETLTQL</sequence>
<reference evidence="2" key="1">
    <citation type="submission" date="2021-05" db="EMBL/GenBank/DDBJ databases">
        <authorList>
            <person name="Alioto T."/>
            <person name="Alioto T."/>
            <person name="Gomez Garrido J."/>
        </authorList>
    </citation>
    <scope>NUCLEOTIDE SEQUENCE</scope>
</reference>
<feature type="compositionally biased region" description="Basic and acidic residues" evidence="1">
    <location>
        <begin position="850"/>
        <end position="859"/>
    </location>
</feature>
<feature type="region of interest" description="Disordered" evidence="1">
    <location>
        <begin position="444"/>
        <end position="478"/>
    </location>
</feature>